<comment type="caution">
    <text evidence="10">The sequence shown here is derived from an EMBL/GenBank/DDBJ whole genome shotgun (WGS) entry which is preliminary data.</text>
</comment>
<dbReference type="GO" id="GO:0020037">
    <property type="term" value="F:heme binding"/>
    <property type="evidence" value="ECO:0007669"/>
    <property type="project" value="InterPro"/>
</dbReference>
<dbReference type="InterPro" id="IPR036396">
    <property type="entry name" value="Cyt_P450_sf"/>
</dbReference>
<keyword evidence="7" id="KW-0408">Iron</keyword>
<evidence type="ECO:0000256" key="8">
    <source>
        <dbReference type="ARBA" id="ARBA00037909"/>
    </source>
</evidence>
<feature type="transmembrane region" description="Helical" evidence="9">
    <location>
        <begin position="13"/>
        <end position="32"/>
    </location>
</feature>
<dbReference type="GO" id="GO:0005506">
    <property type="term" value="F:iron ion binding"/>
    <property type="evidence" value="ECO:0007669"/>
    <property type="project" value="InterPro"/>
</dbReference>
<dbReference type="CDD" id="cd11041">
    <property type="entry name" value="CYP503A1-like"/>
    <property type="match status" value="1"/>
</dbReference>
<dbReference type="PANTHER" id="PTHR46206:SF7">
    <property type="entry name" value="P450, PUTATIVE (EUROFUNG)-RELATED"/>
    <property type="match status" value="1"/>
</dbReference>
<protein>
    <submittedName>
        <fullName evidence="10">Ent-kaurene oxidase</fullName>
    </submittedName>
</protein>
<dbReference type="AlphaFoldDB" id="A0A8H5JNX4"/>
<gene>
    <name evidence="10" type="ORF">FPHYL_7238</name>
</gene>
<comment type="cofactor">
    <cofactor evidence="1">
        <name>heme</name>
        <dbReference type="ChEBI" id="CHEBI:30413"/>
    </cofactor>
</comment>
<dbReference type="Proteomes" id="UP000582016">
    <property type="component" value="Unassembled WGS sequence"/>
</dbReference>
<dbReference type="InterPro" id="IPR001128">
    <property type="entry name" value="Cyt_P450"/>
</dbReference>
<evidence type="ECO:0000256" key="3">
    <source>
        <dbReference type="ARBA" id="ARBA00010617"/>
    </source>
</evidence>
<dbReference type="EMBL" id="JAAOAQ010000263">
    <property type="protein sequence ID" value="KAF5558897.1"/>
    <property type="molecule type" value="Genomic_DNA"/>
</dbReference>
<evidence type="ECO:0000256" key="1">
    <source>
        <dbReference type="ARBA" id="ARBA00001971"/>
    </source>
</evidence>
<keyword evidence="5" id="KW-0479">Metal-binding</keyword>
<dbReference type="GO" id="GO:0016705">
    <property type="term" value="F:oxidoreductase activity, acting on paired donors, with incorporation or reduction of molecular oxygen"/>
    <property type="evidence" value="ECO:0007669"/>
    <property type="project" value="InterPro"/>
</dbReference>
<keyword evidence="9" id="KW-0812">Transmembrane</keyword>
<dbReference type="PANTHER" id="PTHR46206">
    <property type="entry name" value="CYTOCHROME P450"/>
    <property type="match status" value="1"/>
</dbReference>
<dbReference type="GO" id="GO:0004497">
    <property type="term" value="F:monooxygenase activity"/>
    <property type="evidence" value="ECO:0007669"/>
    <property type="project" value="InterPro"/>
</dbReference>
<evidence type="ECO:0000256" key="7">
    <source>
        <dbReference type="ARBA" id="ARBA00023004"/>
    </source>
</evidence>
<keyword evidence="9" id="KW-0472">Membrane</keyword>
<accession>A0A8H5JNX4</accession>
<keyword evidence="6" id="KW-0560">Oxidoreductase</keyword>
<reference evidence="10 11" key="1">
    <citation type="submission" date="2020-05" db="EMBL/GenBank/DDBJ databases">
        <title>Identification and distribution of gene clusters putatively required for synthesis of sphingolipid metabolism inhibitors in phylogenetically diverse species of the filamentous fungus Fusarium.</title>
        <authorList>
            <person name="Kim H.-S."/>
            <person name="Busman M."/>
            <person name="Brown D.W."/>
            <person name="Divon H."/>
            <person name="Uhlig S."/>
            <person name="Proctor R.H."/>
        </authorList>
    </citation>
    <scope>NUCLEOTIDE SEQUENCE [LARGE SCALE GENOMIC DNA]</scope>
    <source>
        <strain evidence="10 11">NRRL 13617</strain>
    </source>
</reference>
<organism evidence="10 11">
    <name type="scientific">Fusarium phyllophilum</name>
    <dbReference type="NCBI Taxonomy" id="47803"/>
    <lineage>
        <taxon>Eukaryota</taxon>
        <taxon>Fungi</taxon>
        <taxon>Dikarya</taxon>
        <taxon>Ascomycota</taxon>
        <taxon>Pezizomycotina</taxon>
        <taxon>Sordariomycetes</taxon>
        <taxon>Hypocreomycetidae</taxon>
        <taxon>Hypocreales</taxon>
        <taxon>Nectriaceae</taxon>
        <taxon>Fusarium</taxon>
        <taxon>Fusarium fujikuroi species complex</taxon>
    </lineage>
</organism>
<evidence type="ECO:0000256" key="5">
    <source>
        <dbReference type="ARBA" id="ARBA00022723"/>
    </source>
</evidence>
<evidence type="ECO:0000256" key="2">
    <source>
        <dbReference type="ARBA" id="ARBA00004972"/>
    </source>
</evidence>
<comment type="similarity">
    <text evidence="3">Belongs to the cytochrome P450 family.</text>
</comment>
<name>A0A8H5JNX4_9HYPO</name>
<comment type="pathway">
    <text evidence="2">Hormone biosynthesis.</text>
</comment>
<evidence type="ECO:0000256" key="4">
    <source>
        <dbReference type="ARBA" id="ARBA00022617"/>
    </source>
</evidence>
<sequence>MSNALLEVPTARWLIPAATIVSIAVIFFLPTIQRHIALWRLPLIEKGKWDSKTRLVKYLTSCEQVYDEGYRQVISTNNTHPIFGSSNAACIQFQAGVFRVTSNMVANCVRRPKVLERAQQVARIFVQFPKRISRMNQLMMVKYTKVEATAPVIIHTVKSRLTPPLAKLSGCLGDEVKRALTNELPDCSDWTDVHLSEKLIRVVSRVSGRVFVGASVCRSEEYIDHTINYTRDVMLGAHTVGQVKQWLRPLRAPSLPEIRQLDRRRKLAADFFMPVVRERIEKPKQEKPEDLLQWLIDMQAAKYGNTSASELAKKQLDISFAAIHTTNAVALNTIYTLAAMPQVQAEIREEVRTVLAENKGGPEFSAVQKMKKLDSFIRESVRCYPIGAGEYPESTNAVSLMLTFSQWHFATRP</sequence>
<dbReference type="SUPFAM" id="SSF48264">
    <property type="entry name" value="Cytochrome P450"/>
    <property type="match status" value="1"/>
</dbReference>
<evidence type="ECO:0000256" key="6">
    <source>
        <dbReference type="ARBA" id="ARBA00023002"/>
    </source>
</evidence>
<evidence type="ECO:0000256" key="9">
    <source>
        <dbReference type="SAM" id="Phobius"/>
    </source>
</evidence>
<keyword evidence="11" id="KW-1185">Reference proteome</keyword>
<evidence type="ECO:0000313" key="11">
    <source>
        <dbReference type="Proteomes" id="UP000582016"/>
    </source>
</evidence>
<evidence type="ECO:0000313" key="10">
    <source>
        <dbReference type="EMBL" id="KAF5558897.1"/>
    </source>
</evidence>
<dbReference type="OrthoDB" id="1844152at2759"/>
<keyword evidence="4" id="KW-0349">Heme</keyword>
<comment type="pathway">
    <text evidence="8">Plant hormone biosynthesis; gibberellin biosynthesis.</text>
</comment>
<dbReference type="Pfam" id="PF00067">
    <property type="entry name" value="p450"/>
    <property type="match status" value="1"/>
</dbReference>
<keyword evidence="9" id="KW-1133">Transmembrane helix</keyword>
<dbReference type="Gene3D" id="1.10.630.10">
    <property type="entry name" value="Cytochrome P450"/>
    <property type="match status" value="1"/>
</dbReference>
<proteinExistence type="inferred from homology"/>